<evidence type="ECO:0000313" key="2">
    <source>
        <dbReference type="Proteomes" id="UP000838756"/>
    </source>
</evidence>
<dbReference type="OrthoDB" id="207081at2759"/>
<reference evidence="1" key="1">
    <citation type="submission" date="2022-03" db="EMBL/GenBank/DDBJ databases">
        <authorList>
            <person name="Lindestad O."/>
        </authorList>
    </citation>
    <scope>NUCLEOTIDE SEQUENCE</scope>
</reference>
<dbReference type="EMBL" id="CAKXAJ010014381">
    <property type="protein sequence ID" value="CAH2216191.1"/>
    <property type="molecule type" value="Genomic_DNA"/>
</dbReference>
<protein>
    <submittedName>
        <fullName evidence="1">Jg1192 protein</fullName>
    </submittedName>
</protein>
<gene>
    <name evidence="1" type="primary">jg1192</name>
    <name evidence="1" type="ORF">PAEG_LOCUS4249</name>
</gene>
<accession>A0A8S4QLM4</accession>
<dbReference type="Proteomes" id="UP000838756">
    <property type="component" value="Unassembled WGS sequence"/>
</dbReference>
<sequence length="64" mass="7317">MEDIENELDDFQNSEESHYNLFVDRLANKRRQSADQEPRVINERSPSIVLGAGKPIIPPNVNPL</sequence>
<keyword evidence="2" id="KW-1185">Reference proteome</keyword>
<evidence type="ECO:0000313" key="1">
    <source>
        <dbReference type="EMBL" id="CAH2216191.1"/>
    </source>
</evidence>
<feature type="non-terminal residue" evidence="1">
    <location>
        <position position="1"/>
    </location>
</feature>
<organism evidence="1 2">
    <name type="scientific">Pararge aegeria aegeria</name>
    <dbReference type="NCBI Taxonomy" id="348720"/>
    <lineage>
        <taxon>Eukaryota</taxon>
        <taxon>Metazoa</taxon>
        <taxon>Ecdysozoa</taxon>
        <taxon>Arthropoda</taxon>
        <taxon>Hexapoda</taxon>
        <taxon>Insecta</taxon>
        <taxon>Pterygota</taxon>
        <taxon>Neoptera</taxon>
        <taxon>Endopterygota</taxon>
        <taxon>Lepidoptera</taxon>
        <taxon>Glossata</taxon>
        <taxon>Ditrysia</taxon>
        <taxon>Papilionoidea</taxon>
        <taxon>Nymphalidae</taxon>
        <taxon>Satyrinae</taxon>
        <taxon>Satyrini</taxon>
        <taxon>Parargina</taxon>
        <taxon>Pararge</taxon>
    </lineage>
</organism>
<name>A0A8S4QLM4_9NEOP</name>
<dbReference type="AlphaFoldDB" id="A0A8S4QLM4"/>
<comment type="caution">
    <text evidence="1">The sequence shown here is derived from an EMBL/GenBank/DDBJ whole genome shotgun (WGS) entry which is preliminary data.</text>
</comment>
<proteinExistence type="predicted"/>